<dbReference type="SUPFAM" id="SSF55144">
    <property type="entry name" value="LigT-like"/>
    <property type="match status" value="1"/>
</dbReference>
<name>A0A1S2NEF1_9BURK</name>
<evidence type="ECO:0000313" key="1">
    <source>
        <dbReference type="EMBL" id="OIJ42752.1"/>
    </source>
</evidence>
<gene>
    <name evidence="1" type="ORF">LO55_1191</name>
</gene>
<sequence>MTDTSARPSLQAHYDTMWEHAFGAIARGDVDCDTRLAAGPDPRRGISLIARPGPSLQARFDGLLDCLAGAEPRQYRYPAADMHMTILSLLTAGAGVAIHPALVDDYLAAARAAVDGIEAIGIDFGGIALSRGAVMARGIARGPALEILRERLRTALRERGLDGALDRRYRLVTAHMTLFRFTEPLRDAARFAALLDALRDEPLGVMRIEQAELVVNDWYMSSHSLVRVAALPLAGPQRDASFHGRPLPDTEA</sequence>
<dbReference type="EMBL" id="JRYB01000001">
    <property type="protein sequence ID" value="OIJ42752.1"/>
    <property type="molecule type" value="Genomic_DNA"/>
</dbReference>
<accession>A0A1S2NEF1</accession>
<organism evidence="1 2">
    <name type="scientific">Massilia timonae</name>
    <dbReference type="NCBI Taxonomy" id="47229"/>
    <lineage>
        <taxon>Bacteria</taxon>
        <taxon>Pseudomonadati</taxon>
        <taxon>Pseudomonadota</taxon>
        <taxon>Betaproteobacteria</taxon>
        <taxon>Burkholderiales</taxon>
        <taxon>Oxalobacteraceae</taxon>
        <taxon>Telluria group</taxon>
        <taxon>Massilia</taxon>
    </lineage>
</organism>
<proteinExistence type="predicted"/>
<evidence type="ECO:0000313" key="2">
    <source>
        <dbReference type="Proteomes" id="UP000180246"/>
    </source>
</evidence>
<dbReference type="AlphaFoldDB" id="A0A1S2NEF1"/>
<dbReference type="RefSeq" id="WP_143054459.1">
    <property type="nucleotide sequence ID" value="NZ_JRYB01000001.1"/>
</dbReference>
<protein>
    <submittedName>
        <fullName evidence="1">2'-5' RNA ligase superfamily protein</fullName>
    </submittedName>
</protein>
<dbReference type="GO" id="GO:0016874">
    <property type="term" value="F:ligase activity"/>
    <property type="evidence" value="ECO:0007669"/>
    <property type="project" value="UniProtKB-KW"/>
</dbReference>
<dbReference type="Gene3D" id="3.90.1140.10">
    <property type="entry name" value="Cyclic phosphodiesterase"/>
    <property type="match status" value="1"/>
</dbReference>
<keyword evidence="1" id="KW-0436">Ligase</keyword>
<comment type="caution">
    <text evidence="1">The sequence shown here is derived from an EMBL/GenBank/DDBJ whole genome shotgun (WGS) entry which is preliminary data.</text>
</comment>
<dbReference type="InterPro" id="IPR009097">
    <property type="entry name" value="Cyclic_Pdiesterase"/>
</dbReference>
<reference evidence="1 2" key="1">
    <citation type="submission" date="2014-10" db="EMBL/GenBank/DDBJ databases">
        <authorList>
            <person name="Seo M.-J."/>
            <person name="Seok Y.J."/>
            <person name="Cha I.-T."/>
        </authorList>
    </citation>
    <scope>NUCLEOTIDE SEQUENCE [LARGE SCALE GENOMIC DNA]</scope>
    <source>
        <strain evidence="1 2">NEU</strain>
    </source>
</reference>
<dbReference type="Proteomes" id="UP000180246">
    <property type="component" value="Unassembled WGS sequence"/>
</dbReference>